<evidence type="ECO:0000313" key="2">
    <source>
        <dbReference type="Proteomes" id="UP000663760"/>
    </source>
</evidence>
<keyword evidence="2" id="KW-1185">Reference proteome</keyword>
<name>A0A7I8K332_SPIIN</name>
<dbReference type="Proteomes" id="UP000663760">
    <property type="component" value="Chromosome 2"/>
</dbReference>
<evidence type="ECO:0000313" key="1">
    <source>
        <dbReference type="EMBL" id="CAA7390744.1"/>
    </source>
</evidence>
<gene>
    <name evidence="1" type="ORF">SI8410_02002178</name>
</gene>
<proteinExistence type="predicted"/>
<sequence length="37" mass="4470">MNWGLLFVFQRRTHIHPPLQRLRGLTCLLSLSLYIYI</sequence>
<reference evidence="1" key="1">
    <citation type="submission" date="2020-02" db="EMBL/GenBank/DDBJ databases">
        <authorList>
            <person name="Scholz U."/>
            <person name="Mascher M."/>
            <person name="Fiebig A."/>
        </authorList>
    </citation>
    <scope>NUCLEOTIDE SEQUENCE</scope>
</reference>
<organism evidence="1 2">
    <name type="scientific">Spirodela intermedia</name>
    <name type="common">Intermediate duckweed</name>
    <dbReference type="NCBI Taxonomy" id="51605"/>
    <lineage>
        <taxon>Eukaryota</taxon>
        <taxon>Viridiplantae</taxon>
        <taxon>Streptophyta</taxon>
        <taxon>Embryophyta</taxon>
        <taxon>Tracheophyta</taxon>
        <taxon>Spermatophyta</taxon>
        <taxon>Magnoliopsida</taxon>
        <taxon>Liliopsida</taxon>
        <taxon>Araceae</taxon>
        <taxon>Lemnoideae</taxon>
        <taxon>Spirodela</taxon>
    </lineage>
</organism>
<protein>
    <submittedName>
        <fullName evidence="1">Uncharacterized protein</fullName>
    </submittedName>
</protein>
<dbReference type="EMBL" id="LR746265">
    <property type="protein sequence ID" value="CAA7390744.1"/>
    <property type="molecule type" value="Genomic_DNA"/>
</dbReference>
<accession>A0A7I8K332</accession>
<dbReference type="AlphaFoldDB" id="A0A7I8K332"/>